<dbReference type="CDD" id="cd03809">
    <property type="entry name" value="GT4_MtfB-like"/>
    <property type="match status" value="1"/>
</dbReference>
<evidence type="ECO:0000313" key="5">
    <source>
        <dbReference type="Proteomes" id="UP000007013"/>
    </source>
</evidence>
<dbReference type="HOGENOM" id="CLU_009583_27_6_0"/>
<proteinExistence type="predicted"/>
<reference evidence="4 5" key="1">
    <citation type="journal article" date="2011" name="J. Bacteriol.">
        <title>Genome sequence of the verrucomicrobium Opitutus terrae PB90-1, an abundant inhabitant of rice paddy soil ecosystems.</title>
        <authorList>
            <person name="van Passel M.W."/>
            <person name="Kant R."/>
            <person name="Palva A."/>
            <person name="Copeland A."/>
            <person name="Lucas S."/>
            <person name="Lapidus A."/>
            <person name="Glavina del Rio T."/>
            <person name="Pitluck S."/>
            <person name="Goltsman E."/>
            <person name="Clum A."/>
            <person name="Sun H."/>
            <person name="Schmutz J."/>
            <person name="Larimer F.W."/>
            <person name="Land M.L."/>
            <person name="Hauser L."/>
            <person name="Kyrpides N."/>
            <person name="Mikhailova N."/>
            <person name="Richardson P.P."/>
            <person name="Janssen P.H."/>
            <person name="de Vos W.M."/>
            <person name="Smidt H."/>
        </authorList>
    </citation>
    <scope>NUCLEOTIDE SEQUENCE [LARGE SCALE GENOMIC DNA]</scope>
    <source>
        <strain evidence="5">DSM 11246 / JCM 15787 / PB90-1</strain>
    </source>
</reference>
<dbReference type="Pfam" id="PF00534">
    <property type="entry name" value="Glycos_transf_1"/>
    <property type="match status" value="1"/>
</dbReference>
<evidence type="ECO:0000259" key="3">
    <source>
        <dbReference type="Pfam" id="PF00534"/>
    </source>
</evidence>
<dbReference type="eggNOG" id="COG0438">
    <property type="taxonomic scope" value="Bacteria"/>
</dbReference>
<dbReference type="KEGG" id="ote:Oter_4295"/>
<dbReference type="RefSeq" id="WP_012377094.1">
    <property type="nucleotide sequence ID" value="NC_010571.1"/>
</dbReference>
<name>B1ZP79_OPITP</name>
<evidence type="ECO:0000256" key="2">
    <source>
        <dbReference type="SAM" id="MobiDB-lite"/>
    </source>
</evidence>
<gene>
    <name evidence="4" type="ordered locus">Oter_4295</name>
</gene>
<accession>B1ZP79</accession>
<dbReference type="PANTHER" id="PTHR46401">
    <property type="entry name" value="GLYCOSYLTRANSFERASE WBBK-RELATED"/>
    <property type="match status" value="1"/>
</dbReference>
<dbReference type="SUPFAM" id="SSF53756">
    <property type="entry name" value="UDP-Glycosyltransferase/glycogen phosphorylase"/>
    <property type="match status" value="1"/>
</dbReference>
<evidence type="ECO:0000313" key="4">
    <source>
        <dbReference type="EMBL" id="ACB77568.1"/>
    </source>
</evidence>
<feature type="region of interest" description="Disordered" evidence="2">
    <location>
        <begin position="97"/>
        <end position="124"/>
    </location>
</feature>
<dbReference type="STRING" id="452637.Oter_4295"/>
<organism evidence="4 5">
    <name type="scientific">Opitutus terrae (strain DSM 11246 / JCM 15787 / PB90-1)</name>
    <dbReference type="NCBI Taxonomy" id="452637"/>
    <lineage>
        <taxon>Bacteria</taxon>
        <taxon>Pseudomonadati</taxon>
        <taxon>Verrucomicrobiota</taxon>
        <taxon>Opitutia</taxon>
        <taxon>Opitutales</taxon>
        <taxon>Opitutaceae</taxon>
        <taxon>Opitutus</taxon>
    </lineage>
</organism>
<evidence type="ECO:0000256" key="1">
    <source>
        <dbReference type="ARBA" id="ARBA00022679"/>
    </source>
</evidence>
<dbReference type="AlphaFoldDB" id="B1ZP79"/>
<feature type="domain" description="Glycosyl transferase family 1" evidence="3">
    <location>
        <begin position="236"/>
        <end position="391"/>
    </location>
</feature>
<protein>
    <submittedName>
        <fullName evidence="4">Glycosyl transferase group 1</fullName>
    </submittedName>
</protein>
<keyword evidence="1 4" id="KW-0808">Transferase</keyword>
<dbReference type="Gene3D" id="3.40.50.2000">
    <property type="entry name" value="Glycogen Phosphorylase B"/>
    <property type="match status" value="1"/>
</dbReference>
<dbReference type="PANTHER" id="PTHR46401:SF2">
    <property type="entry name" value="GLYCOSYLTRANSFERASE WBBK-RELATED"/>
    <property type="match status" value="1"/>
</dbReference>
<dbReference type="CAZy" id="GT4">
    <property type="family name" value="Glycosyltransferase Family 4"/>
</dbReference>
<dbReference type="InterPro" id="IPR001296">
    <property type="entry name" value="Glyco_trans_1"/>
</dbReference>
<sequence>MAGSSQASRSWFSRVLQRVRPAAPITVGVDLMLMQPGGANGGVKPLVYSFLAEIARTHGRSFRYVVFAQPELAPEITAFLRPCDELVCATQPSTLNPQLPARRSLGEGGSTLNPPPNVASAKAGQPSTSHLSVLYAPFGRSPLIRPGLPTVSLIVDLLHRDLPEALPPEEVHYRHEWFQQLATSATFFQCISHYTASRLQLHNAVPPARCFVTHIPVHQRLATDAIGTAESPIAGPFFFYPANSWPHKNHEALLAAYQRYRSAASAEAWPLVLTGYPDARMQSLATHATSLGLGGHVHFLGHVDDAHFRALWRAAGALVYPSRHEGFGIPLLEAMSFRCPIIAANTTSLPEVGGDACLYVDPNDVASLASALTRIASDAALRAALVQRGTERLAEFSLSREAAKLADCLVRAAGRS</sequence>
<keyword evidence="5" id="KW-1185">Reference proteome</keyword>
<dbReference type="GO" id="GO:0016757">
    <property type="term" value="F:glycosyltransferase activity"/>
    <property type="evidence" value="ECO:0007669"/>
    <property type="project" value="InterPro"/>
</dbReference>
<dbReference type="Proteomes" id="UP000007013">
    <property type="component" value="Chromosome"/>
</dbReference>
<dbReference type="EMBL" id="CP001032">
    <property type="protein sequence ID" value="ACB77568.1"/>
    <property type="molecule type" value="Genomic_DNA"/>
</dbReference>